<protein>
    <recommendedName>
        <fullName evidence="2">DNA/RNA-binding domain-containing protein</fullName>
    </recommendedName>
</protein>
<accession>A0AAN6VY28</accession>
<dbReference type="GO" id="GO:0070034">
    <property type="term" value="F:telomerase RNA binding"/>
    <property type="evidence" value="ECO:0007669"/>
    <property type="project" value="TreeGrafter"/>
</dbReference>
<keyword evidence="4" id="KW-1185">Reference proteome</keyword>
<dbReference type="InterPro" id="IPR045153">
    <property type="entry name" value="Est1/Ebs1-like"/>
</dbReference>
<dbReference type="PANTHER" id="PTHR15696">
    <property type="entry name" value="SMG-7 SUPPRESSOR WITH MORPHOLOGICAL EFFECT ON GENITALIA PROTEIN 7"/>
    <property type="match status" value="1"/>
</dbReference>
<dbReference type="SUPFAM" id="SSF48452">
    <property type="entry name" value="TPR-like"/>
    <property type="match status" value="1"/>
</dbReference>
<evidence type="ECO:0000259" key="2">
    <source>
        <dbReference type="Pfam" id="PF10373"/>
    </source>
</evidence>
<dbReference type="GO" id="GO:0042162">
    <property type="term" value="F:telomeric DNA binding"/>
    <property type="evidence" value="ECO:0007669"/>
    <property type="project" value="TreeGrafter"/>
</dbReference>
<dbReference type="GO" id="GO:0000184">
    <property type="term" value="P:nuclear-transcribed mRNA catabolic process, nonsense-mediated decay"/>
    <property type="evidence" value="ECO:0007669"/>
    <property type="project" value="TreeGrafter"/>
</dbReference>
<dbReference type="GO" id="GO:0005697">
    <property type="term" value="C:telomerase holoenzyme complex"/>
    <property type="evidence" value="ECO:0007669"/>
    <property type="project" value="TreeGrafter"/>
</dbReference>
<reference evidence="3" key="2">
    <citation type="submission" date="2023-05" db="EMBL/GenBank/DDBJ databases">
        <authorList>
            <consortium name="Lawrence Berkeley National Laboratory"/>
            <person name="Steindorff A."/>
            <person name="Hensen N."/>
            <person name="Bonometti L."/>
            <person name="Westerberg I."/>
            <person name="Brannstrom I.O."/>
            <person name="Guillou S."/>
            <person name="Cros-Aarteil S."/>
            <person name="Calhoun S."/>
            <person name="Haridas S."/>
            <person name="Kuo A."/>
            <person name="Mondo S."/>
            <person name="Pangilinan J."/>
            <person name="Riley R."/>
            <person name="Labutti K."/>
            <person name="Andreopoulos B."/>
            <person name="Lipzen A."/>
            <person name="Chen C."/>
            <person name="Yanf M."/>
            <person name="Daum C."/>
            <person name="Ng V."/>
            <person name="Clum A."/>
            <person name="Ohm R."/>
            <person name="Martin F."/>
            <person name="Silar P."/>
            <person name="Natvig D."/>
            <person name="Lalanne C."/>
            <person name="Gautier V."/>
            <person name="Ament-Velasquez S.L."/>
            <person name="Kruys A."/>
            <person name="Hutchinson M.I."/>
            <person name="Powell A.J."/>
            <person name="Barry K."/>
            <person name="Miller A.N."/>
            <person name="Grigoriev I.V."/>
            <person name="Debuchy R."/>
            <person name="Gladieux P."/>
            <person name="Thoren M.H."/>
            <person name="Johannesson H."/>
        </authorList>
    </citation>
    <scope>NUCLEOTIDE SEQUENCE</scope>
    <source>
        <strain evidence="3">CBS 892.96</strain>
    </source>
</reference>
<feature type="compositionally biased region" description="Polar residues" evidence="1">
    <location>
        <begin position="62"/>
        <end position="75"/>
    </location>
</feature>
<comment type="caution">
    <text evidence="3">The sequence shown here is derived from an EMBL/GenBank/DDBJ whole genome shotgun (WGS) entry which is preliminary data.</text>
</comment>
<reference evidence="3" key="1">
    <citation type="journal article" date="2023" name="Mol. Phylogenet. Evol.">
        <title>Genome-scale phylogeny and comparative genomics of the fungal order Sordariales.</title>
        <authorList>
            <person name="Hensen N."/>
            <person name="Bonometti L."/>
            <person name="Westerberg I."/>
            <person name="Brannstrom I.O."/>
            <person name="Guillou S."/>
            <person name="Cros-Aarteil S."/>
            <person name="Calhoun S."/>
            <person name="Haridas S."/>
            <person name="Kuo A."/>
            <person name="Mondo S."/>
            <person name="Pangilinan J."/>
            <person name="Riley R."/>
            <person name="LaButti K."/>
            <person name="Andreopoulos B."/>
            <person name="Lipzen A."/>
            <person name="Chen C."/>
            <person name="Yan M."/>
            <person name="Daum C."/>
            <person name="Ng V."/>
            <person name="Clum A."/>
            <person name="Steindorff A."/>
            <person name="Ohm R.A."/>
            <person name="Martin F."/>
            <person name="Silar P."/>
            <person name="Natvig D.O."/>
            <person name="Lalanne C."/>
            <person name="Gautier V."/>
            <person name="Ament-Velasquez S.L."/>
            <person name="Kruys A."/>
            <person name="Hutchinson M.I."/>
            <person name="Powell A.J."/>
            <person name="Barry K."/>
            <person name="Miller A.N."/>
            <person name="Grigoriev I.V."/>
            <person name="Debuchy R."/>
            <person name="Gladieux P."/>
            <person name="Hiltunen Thoren M."/>
            <person name="Johannesson H."/>
        </authorList>
    </citation>
    <scope>NUCLEOTIDE SEQUENCE</scope>
    <source>
        <strain evidence="3">CBS 892.96</strain>
    </source>
</reference>
<organism evidence="3 4">
    <name type="scientific">Triangularia setosa</name>
    <dbReference type="NCBI Taxonomy" id="2587417"/>
    <lineage>
        <taxon>Eukaryota</taxon>
        <taxon>Fungi</taxon>
        <taxon>Dikarya</taxon>
        <taxon>Ascomycota</taxon>
        <taxon>Pezizomycotina</taxon>
        <taxon>Sordariomycetes</taxon>
        <taxon>Sordariomycetidae</taxon>
        <taxon>Sordariales</taxon>
        <taxon>Podosporaceae</taxon>
        <taxon>Triangularia</taxon>
    </lineage>
</organism>
<evidence type="ECO:0000313" key="3">
    <source>
        <dbReference type="EMBL" id="KAK4170641.1"/>
    </source>
</evidence>
<dbReference type="Gene3D" id="1.25.40.10">
    <property type="entry name" value="Tetratricopeptide repeat domain"/>
    <property type="match status" value="1"/>
</dbReference>
<evidence type="ECO:0000256" key="1">
    <source>
        <dbReference type="SAM" id="MobiDB-lite"/>
    </source>
</evidence>
<feature type="domain" description="DNA/RNA-binding" evidence="2">
    <location>
        <begin position="339"/>
        <end position="405"/>
    </location>
</feature>
<feature type="region of interest" description="Disordered" evidence="1">
    <location>
        <begin position="52"/>
        <end position="78"/>
    </location>
</feature>
<dbReference type="InterPro" id="IPR018834">
    <property type="entry name" value="DNA/RNA-bd_Est1-type"/>
</dbReference>
<dbReference type="PANTHER" id="PTHR15696:SF0">
    <property type="entry name" value="TELOMERASE-BINDING PROTEIN EST1A"/>
    <property type="match status" value="1"/>
</dbReference>
<dbReference type="Proteomes" id="UP001302321">
    <property type="component" value="Unassembled WGS sequence"/>
</dbReference>
<proteinExistence type="predicted"/>
<name>A0AAN6VY28_9PEZI</name>
<dbReference type="Pfam" id="PF10373">
    <property type="entry name" value="EST1_DNA_bind"/>
    <property type="match status" value="1"/>
</dbReference>
<dbReference type="InterPro" id="IPR011990">
    <property type="entry name" value="TPR-like_helical_dom_sf"/>
</dbReference>
<gene>
    <name evidence="3" type="ORF">QBC36DRAFT_383089</name>
</gene>
<dbReference type="EMBL" id="MU866880">
    <property type="protein sequence ID" value="KAK4170641.1"/>
    <property type="molecule type" value="Genomic_DNA"/>
</dbReference>
<dbReference type="AlphaFoldDB" id="A0AAN6VY28"/>
<sequence>MDIRPHLRRRRTQQSDPGPETLLDTISLPPPPSCDFTFTSANPPLAIRESSQKLHHNPGKGLTQNITTPSTIPVQTQPPNPELYQQNDPLTPKTNITVTAASKTPLASRDSHVKTSPISFRKSLFELAISNSSPTPTRPLQPLPRSSFLPGAVFNTSFPLQTTEILGLCSGNNVLPKPIDANTLVPEIKGIYARFVAIESQCIKTHNQDHSTRPTWRTLITLHRALLEKYHDFILASHHSSATPAIRRLATEYKLHGRMWAHGADWLLKMLRAQLPRSIEFMSSFTYMVYSTLSLLQETVPAFRGMWMELLGDLSRYQMVIAGNNLEARERWTAVGRDWYSKASDMKPKNGRLYHHLAVLAPRNTCQQLYYYLKSQCVPEPFEEAKKSIMYLVNSILAPTTKDSNSRLSAVDSCHLKAISLIIAGRGQVVDDVLQNSFYFGLFIDNAGRRWLEASYYVAISQCCVMIGGDTRYQSWLKRSDKIQCQPTKSSALLVLMNSTAIKLFSETVRVVSIQSSNPNVLPYLHCAFAFLYWLSHYEVYELVDEIFPWDSIIQLLNSFEDFADGEFRSDEVPGPPVPEDYALRGLPWAVYPQLKLPSQYKESYTECYWRRRRIVL</sequence>
<evidence type="ECO:0000313" key="4">
    <source>
        <dbReference type="Proteomes" id="UP001302321"/>
    </source>
</evidence>
<feature type="compositionally biased region" description="Basic residues" evidence="1">
    <location>
        <begin position="1"/>
        <end position="12"/>
    </location>
</feature>
<feature type="region of interest" description="Disordered" evidence="1">
    <location>
        <begin position="1"/>
        <end position="21"/>
    </location>
</feature>